<protein>
    <submittedName>
        <fullName evidence="2">Uncharacterized protein</fullName>
    </submittedName>
</protein>
<gene>
    <name evidence="2" type="ORF">CA606_00500</name>
</gene>
<organism evidence="2 3">
    <name type="scientific">Caulobacter vibrioides</name>
    <name type="common">Caulobacter crescentus</name>
    <dbReference type="NCBI Taxonomy" id="155892"/>
    <lineage>
        <taxon>Bacteria</taxon>
        <taxon>Pseudomonadati</taxon>
        <taxon>Pseudomonadota</taxon>
        <taxon>Alphaproteobacteria</taxon>
        <taxon>Caulobacterales</taxon>
        <taxon>Caulobacteraceae</taxon>
        <taxon>Caulobacter</taxon>
    </lineage>
</organism>
<keyword evidence="1" id="KW-0472">Membrane</keyword>
<dbReference type="AlphaFoldDB" id="A0A290MFU5"/>
<dbReference type="RefSeq" id="WP_096050413.1">
    <property type="nucleotide sequence ID" value="NZ_CP023315.3"/>
</dbReference>
<proteinExistence type="predicted"/>
<dbReference type="EMBL" id="CP023315">
    <property type="protein sequence ID" value="ATC30944.1"/>
    <property type="molecule type" value="Genomic_DNA"/>
</dbReference>
<keyword evidence="1" id="KW-1133">Transmembrane helix</keyword>
<sequence length="64" mass="6724">MDYHGKGPPVRVFAEEEKGGAALEMALLLGLAAFFAFTLKQVLATPLLSTFTKATQVVSQALAG</sequence>
<keyword evidence="1" id="KW-0812">Transmembrane</keyword>
<accession>A0A290MFU5</accession>
<feature type="transmembrane region" description="Helical" evidence="1">
    <location>
        <begin position="20"/>
        <end position="39"/>
    </location>
</feature>
<evidence type="ECO:0000313" key="3">
    <source>
        <dbReference type="Proteomes" id="UP000217311"/>
    </source>
</evidence>
<evidence type="ECO:0000256" key="1">
    <source>
        <dbReference type="SAM" id="Phobius"/>
    </source>
</evidence>
<evidence type="ECO:0000313" key="2">
    <source>
        <dbReference type="EMBL" id="ATC30944.1"/>
    </source>
</evidence>
<name>A0A290MFU5_CAUVI</name>
<dbReference type="Proteomes" id="UP000217311">
    <property type="component" value="Chromosome"/>
</dbReference>
<reference evidence="3" key="1">
    <citation type="submission" date="2017-09" db="EMBL/GenBank/DDBJ databases">
        <title>Genome evolution observed in wild isolates of Caulobacter crescentus.</title>
        <authorList>
            <person name="Ely B."/>
            <person name="Wilson K."/>
            <person name="Scott D."/>
        </authorList>
    </citation>
    <scope>NUCLEOTIDE SEQUENCE [LARGE SCALE GENOMIC DNA]</scope>
    <source>
        <strain evidence="3">CB13b1a</strain>
    </source>
</reference>